<comment type="caution">
    <text evidence="6">The sequence shown here is derived from an EMBL/GenBank/DDBJ whole genome shotgun (WGS) entry which is preliminary data.</text>
</comment>
<dbReference type="PANTHER" id="PTHR11306">
    <property type="entry name" value="NIEMANN PICK TYPE C2 PROTEIN NPC2-RELATED"/>
    <property type="match status" value="1"/>
</dbReference>
<dbReference type="SMART" id="SM00737">
    <property type="entry name" value="ML"/>
    <property type="match status" value="1"/>
</dbReference>
<dbReference type="InterPro" id="IPR003172">
    <property type="entry name" value="ML_dom"/>
</dbReference>
<organism evidence="6 7">
    <name type="scientific">Orchesella dallaii</name>
    <dbReference type="NCBI Taxonomy" id="48710"/>
    <lineage>
        <taxon>Eukaryota</taxon>
        <taxon>Metazoa</taxon>
        <taxon>Ecdysozoa</taxon>
        <taxon>Arthropoda</taxon>
        <taxon>Hexapoda</taxon>
        <taxon>Collembola</taxon>
        <taxon>Entomobryomorpha</taxon>
        <taxon>Entomobryoidea</taxon>
        <taxon>Orchesellidae</taxon>
        <taxon>Orchesellinae</taxon>
        <taxon>Orchesella</taxon>
    </lineage>
</organism>
<reference evidence="6 7" key="1">
    <citation type="submission" date="2024-08" db="EMBL/GenBank/DDBJ databases">
        <authorList>
            <person name="Cucini C."/>
            <person name="Frati F."/>
        </authorList>
    </citation>
    <scope>NUCLEOTIDE SEQUENCE [LARGE SCALE GENOMIC DNA]</scope>
</reference>
<proteinExistence type="inferred from homology"/>
<feature type="chain" id="PRO_5045155796" description="MD-2-related lipid-recognition domain-containing protein" evidence="4">
    <location>
        <begin position="21"/>
        <end position="165"/>
    </location>
</feature>
<name>A0ABP1Q5J5_9HEXA</name>
<keyword evidence="7" id="KW-1185">Reference proteome</keyword>
<keyword evidence="4" id="KW-0732">Signal</keyword>
<evidence type="ECO:0000313" key="7">
    <source>
        <dbReference type="Proteomes" id="UP001642540"/>
    </source>
</evidence>
<evidence type="ECO:0000313" key="6">
    <source>
        <dbReference type="EMBL" id="CAL8090181.1"/>
    </source>
</evidence>
<evidence type="ECO:0000256" key="3">
    <source>
        <dbReference type="ARBA" id="ARBA00022525"/>
    </source>
</evidence>
<dbReference type="InterPro" id="IPR014756">
    <property type="entry name" value="Ig_E-set"/>
</dbReference>
<sequence length="165" mass="18296">MQYIIAVVSLLVTIRTISSATDVDKCTDLLGPREGTYGSATIQDVRISDCPDSPCRLRKGGETTIQFDFKPDRPYDKLTTNVFGGIGIIRVPFREVHGINACKDIQRKRDGKKGCPLETNEVYTYSNTFRIHKSYPAVSVNVQYGLNDGKDSVVCFTLPAKITNV</sequence>
<keyword evidence="3" id="KW-0964">Secreted</keyword>
<gene>
    <name evidence="6" type="ORF">ODALV1_LOCUS7574</name>
</gene>
<comment type="subcellular location">
    <subcellularLocation>
        <location evidence="1">Secreted</location>
    </subcellularLocation>
</comment>
<feature type="signal peptide" evidence="4">
    <location>
        <begin position="1"/>
        <end position="20"/>
    </location>
</feature>
<dbReference type="SUPFAM" id="SSF81296">
    <property type="entry name" value="E set domains"/>
    <property type="match status" value="1"/>
</dbReference>
<accession>A0ABP1Q5J5</accession>
<evidence type="ECO:0000256" key="2">
    <source>
        <dbReference type="ARBA" id="ARBA00006370"/>
    </source>
</evidence>
<dbReference type="Proteomes" id="UP001642540">
    <property type="component" value="Unassembled WGS sequence"/>
</dbReference>
<comment type="similarity">
    <text evidence="2">Belongs to the NPC2 family.</text>
</comment>
<dbReference type="EMBL" id="CAXLJM020000024">
    <property type="protein sequence ID" value="CAL8090181.1"/>
    <property type="molecule type" value="Genomic_DNA"/>
</dbReference>
<dbReference type="InterPro" id="IPR039670">
    <property type="entry name" value="NPC2-like"/>
</dbReference>
<dbReference type="PANTHER" id="PTHR11306:SF68">
    <property type="entry name" value="NPC INTRACELLULAR CHOLESTEROL TRANSPORTER 2"/>
    <property type="match status" value="1"/>
</dbReference>
<evidence type="ECO:0000259" key="5">
    <source>
        <dbReference type="SMART" id="SM00737"/>
    </source>
</evidence>
<dbReference type="Pfam" id="PF02221">
    <property type="entry name" value="E1_DerP2_DerF2"/>
    <property type="match status" value="1"/>
</dbReference>
<evidence type="ECO:0000256" key="4">
    <source>
        <dbReference type="SAM" id="SignalP"/>
    </source>
</evidence>
<feature type="domain" description="MD-2-related lipid-recognition" evidence="5">
    <location>
        <begin position="23"/>
        <end position="160"/>
    </location>
</feature>
<evidence type="ECO:0000256" key="1">
    <source>
        <dbReference type="ARBA" id="ARBA00004613"/>
    </source>
</evidence>
<protein>
    <recommendedName>
        <fullName evidence="5">MD-2-related lipid-recognition domain-containing protein</fullName>
    </recommendedName>
</protein>
<dbReference type="Gene3D" id="2.60.40.770">
    <property type="match status" value="1"/>
</dbReference>